<reference evidence="1" key="1">
    <citation type="journal article" date="2021" name="bioRxiv">
        <title>Whole Genome Assembly and Annotation of Northern Wild Rice, Zizania palustris L., Supports a Whole Genome Duplication in the Zizania Genus.</title>
        <authorList>
            <person name="Haas M."/>
            <person name="Kono T."/>
            <person name="Macchietto M."/>
            <person name="Millas R."/>
            <person name="McGilp L."/>
            <person name="Shao M."/>
            <person name="Duquette J."/>
            <person name="Hirsch C.N."/>
            <person name="Kimball J."/>
        </authorList>
    </citation>
    <scope>NUCLEOTIDE SEQUENCE</scope>
    <source>
        <tissue evidence="1">Fresh leaf tissue</tissue>
    </source>
</reference>
<keyword evidence="2" id="KW-1185">Reference proteome</keyword>
<dbReference type="EMBL" id="JAAALK010000079">
    <property type="protein sequence ID" value="KAG8097849.1"/>
    <property type="molecule type" value="Genomic_DNA"/>
</dbReference>
<evidence type="ECO:0000313" key="2">
    <source>
        <dbReference type="Proteomes" id="UP000729402"/>
    </source>
</evidence>
<organism evidence="1 2">
    <name type="scientific">Zizania palustris</name>
    <name type="common">Northern wild rice</name>
    <dbReference type="NCBI Taxonomy" id="103762"/>
    <lineage>
        <taxon>Eukaryota</taxon>
        <taxon>Viridiplantae</taxon>
        <taxon>Streptophyta</taxon>
        <taxon>Embryophyta</taxon>
        <taxon>Tracheophyta</taxon>
        <taxon>Spermatophyta</taxon>
        <taxon>Magnoliopsida</taxon>
        <taxon>Liliopsida</taxon>
        <taxon>Poales</taxon>
        <taxon>Poaceae</taxon>
        <taxon>BOP clade</taxon>
        <taxon>Oryzoideae</taxon>
        <taxon>Oryzeae</taxon>
        <taxon>Zizaniinae</taxon>
        <taxon>Zizania</taxon>
    </lineage>
</organism>
<name>A0A8J5WZ45_ZIZPA</name>
<reference evidence="1" key="2">
    <citation type="submission" date="2021-02" db="EMBL/GenBank/DDBJ databases">
        <authorList>
            <person name="Kimball J.A."/>
            <person name="Haas M.W."/>
            <person name="Macchietto M."/>
            <person name="Kono T."/>
            <person name="Duquette J."/>
            <person name="Shao M."/>
        </authorList>
    </citation>
    <scope>NUCLEOTIDE SEQUENCE</scope>
    <source>
        <tissue evidence="1">Fresh leaf tissue</tissue>
    </source>
</reference>
<dbReference type="Proteomes" id="UP000729402">
    <property type="component" value="Unassembled WGS sequence"/>
</dbReference>
<comment type="caution">
    <text evidence="1">The sequence shown here is derived from an EMBL/GenBank/DDBJ whole genome shotgun (WGS) entry which is preliminary data.</text>
</comment>
<protein>
    <submittedName>
        <fullName evidence="1">Uncharacterized protein</fullName>
    </submittedName>
</protein>
<proteinExistence type="predicted"/>
<evidence type="ECO:0000313" key="1">
    <source>
        <dbReference type="EMBL" id="KAG8097849.1"/>
    </source>
</evidence>
<accession>A0A8J5WZ45</accession>
<sequence length="103" mass="11673">MVRHMQRGRDLKGRILKRVPSHSTGIRSGQIYSKNYGASHTRKSYCTTCCVLMCVLPDSFEAVSLSHRHAQTPKHSCIRTPLLFSVSDSVSSLWFDFYGPNKL</sequence>
<gene>
    <name evidence="1" type="ORF">GUJ93_ZPchr0013g36566</name>
</gene>
<dbReference type="AlphaFoldDB" id="A0A8J5WZ45"/>